<dbReference type="Gene3D" id="1.10.150.650">
    <property type="match status" value="1"/>
</dbReference>
<dbReference type="PANTHER" id="PTHR42924">
    <property type="entry name" value="EXONUCLEASE"/>
    <property type="match status" value="1"/>
</dbReference>
<dbReference type="InterPro" id="IPR003141">
    <property type="entry name" value="Pol/His_phosphatase_N"/>
</dbReference>
<dbReference type="Gene3D" id="3.20.20.140">
    <property type="entry name" value="Metal-dependent hydrolases"/>
    <property type="match status" value="1"/>
</dbReference>
<dbReference type="InterPro" id="IPR016195">
    <property type="entry name" value="Pol/histidinol_Pase-like"/>
</dbReference>
<accession>A0A1G7NQ45</accession>
<dbReference type="InterPro" id="IPR052018">
    <property type="entry name" value="PHP_domain"/>
</dbReference>
<dbReference type="InterPro" id="IPR004013">
    <property type="entry name" value="PHP_dom"/>
</dbReference>
<dbReference type="GO" id="GO:0004534">
    <property type="term" value="F:5'-3' RNA exonuclease activity"/>
    <property type="evidence" value="ECO:0007669"/>
    <property type="project" value="TreeGrafter"/>
</dbReference>
<protein>
    <recommendedName>
        <fullName evidence="1">Polymerase/histidinol phosphatase N-terminal domain-containing protein</fullName>
    </recommendedName>
</protein>
<dbReference type="CDD" id="cd07438">
    <property type="entry name" value="PHP_HisPPase_AMP"/>
    <property type="match status" value="1"/>
</dbReference>
<name>A0A1G7NQ45_9FIRM</name>
<sequence>MAADLHIHTTASDGRLTPGEVVEQAVQAGLNCIAITDHDTVDGLKTLVGENKAGLRIIPGIEFSTELPQHEVHILGYYINWQEDELYGRLERLAANRQARLRLMVEKINRLGYKIDYERVLEIAGASVAVGRPHVAKVLVDQGFFHSVSDVFKTLLRKNGPAYVPHYKLTPLEVINLIKKAGGLAVLAHPGLIGSDNIVAELIRLGLDGLEAYHPEHNEEQTKKYLQIAAKNRLLVTGGSDFHGIPGRFPPHLGIFTIDSDLVTQMERFRQNVQA</sequence>
<evidence type="ECO:0000313" key="2">
    <source>
        <dbReference type="EMBL" id="SDF76071.1"/>
    </source>
</evidence>
<dbReference type="SMART" id="SM00481">
    <property type="entry name" value="POLIIIAc"/>
    <property type="match status" value="1"/>
</dbReference>
<dbReference type="GO" id="GO:0035312">
    <property type="term" value="F:5'-3' DNA exonuclease activity"/>
    <property type="evidence" value="ECO:0007669"/>
    <property type="project" value="TreeGrafter"/>
</dbReference>
<dbReference type="SUPFAM" id="SSF89550">
    <property type="entry name" value="PHP domain-like"/>
    <property type="match status" value="1"/>
</dbReference>
<reference evidence="3" key="1">
    <citation type="submission" date="2016-10" db="EMBL/GenBank/DDBJ databases">
        <authorList>
            <person name="Varghese N."/>
            <person name="Submissions S."/>
        </authorList>
    </citation>
    <scope>NUCLEOTIDE SEQUENCE [LARGE SCALE GENOMIC DNA]</scope>
    <source>
        <strain evidence="3">DSM 23256</strain>
    </source>
</reference>
<dbReference type="PANTHER" id="PTHR42924:SF3">
    <property type="entry name" value="POLYMERASE_HISTIDINOL PHOSPHATASE N-TERMINAL DOMAIN-CONTAINING PROTEIN"/>
    <property type="match status" value="1"/>
</dbReference>
<dbReference type="EMBL" id="FNBU01000027">
    <property type="protein sequence ID" value="SDF76071.1"/>
    <property type="molecule type" value="Genomic_DNA"/>
</dbReference>
<evidence type="ECO:0000313" key="3">
    <source>
        <dbReference type="Proteomes" id="UP000243333"/>
    </source>
</evidence>
<evidence type="ECO:0000259" key="1">
    <source>
        <dbReference type="SMART" id="SM00481"/>
    </source>
</evidence>
<feature type="domain" description="Polymerase/histidinol phosphatase N-terminal" evidence="1">
    <location>
        <begin position="3"/>
        <end position="67"/>
    </location>
</feature>
<dbReference type="RefSeq" id="WP_093691639.1">
    <property type="nucleotide sequence ID" value="NZ_FNBU01000027.1"/>
</dbReference>
<dbReference type="OrthoDB" id="9804333at2"/>
<proteinExistence type="predicted"/>
<organism evidence="2 3">
    <name type="scientific">Sporolituus thermophilus DSM 23256</name>
    <dbReference type="NCBI Taxonomy" id="1123285"/>
    <lineage>
        <taxon>Bacteria</taxon>
        <taxon>Bacillati</taxon>
        <taxon>Bacillota</taxon>
        <taxon>Negativicutes</taxon>
        <taxon>Selenomonadales</taxon>
        <taxon>Sporomusaceae</taxon>
        <taxon>Sporolituus</taxon>
    </lineage>
</organism>
<dbReference type="Proteomes" id="UP000243333">
    <property type="component" value="Unassembled WGS sequence"/>
</dbReference>
<keyword evidence="3" id="KW-1185">Reference proteome</keyword>
<dbReference type="AlphaFoldDB" id="A0A1G7NQ45"/>
<dbReference type="Pfam" id="PF02811">
    <property type="entry name" value="PHP"/>
    <property type="match status" value="1"/>
</dbReference>
<gene>
    <name evidence="2" type="ORF">SAMN05660235_02657</name>
</gene>
<dbReference type="STRING" id="1123285.SAMN05660235_02657"/>